<gene>
    <name evidence="2" type="ORF">E2C01_064220</name>
</gene>
<keyword evidence="3" id="KW-1185">Reference proteome</keyword>
<name>A0A5B7HMN5_PORTR</name>
<evidence type="ECO:0000313" key="2">
    <source>
        <dbReference type="EMBL" id="MPC69988.1"/>
    </source>
</evidence>
<evidence type="ECO:0000256" key="1">
    <source>
        <dbReference type="SAM" id="MobiDB-lite"/>
    </source>
</evidence>
<comment type="caution">
    <text evidence="2">The sequence shown here is derived from an EMBL/GenBank/DDBJ whole genome shotgun (WGS) entry which is preliminary data.</text>
</comment>
<accession>A0A5B7HMN5</accession>
<reference evidence="2 3" key="1">
    <citation type="submission" date="2019-05" db="EMBL/GenBank/DDBJ databases">
        <title>Another draft genome of Portunus trituberculatus and its Hox gene families provides insights of decapod evolution.</title>
        <authorList>
            <person name="Jeong J.-H."/>
            <person name="Song I."/>
            <person name="Kim S."/>
            <person name="Choi T."/>
            <person name="Kim D."/>
            <person name="Ryu S."/>
            <person name="Kim W."/>
        </authorList>
    </citation>
    <scope>NUCLEOTIDE SEQUENCE [LARGE SCALE GENOMIC DNA]</scope>
    <source>
        <tissue evidence="2">Muscle</tissue>
    </source>
</reference>
<dbReference type="Proteomes" id="UP000324222">
    <property type="component" value="Unassembled WGS sequence"/>
</dbReference>
<dbReference type="AlphaFoldDB" id="A0A5B7HMN5"/>
<protein>
    <submittedName>
        <fullName evidence="2">Uncharacterized protein</fullName>
    </submittedName>
</protein>
<feature type="region of interest" description="Disordered" evidence="1">
    <location>
        <begin position="1"/>
        <end position="53"/>
    </location>
</feature>
<proteinExistence type="predicted"/>
<organism evidence="2 3">
    <name type="scientific">Portunus trituberculatus</name>
    <name type="common">Swimming crab</name>
    <name type="synonym">Neptunus trituberculatus</name>
    <dbReference type="NCBI Taxonomy" id="210409"/>
    <lineage>
        <taxon>Eukaryota</taxon>
        <taxon>Metazoa</taxon>
        <taxon>Ecdysozoa</taxon>
        <taxon>Arthropoda</taxon>
        <taxon>Crustacea</taxon>
        <taxon>Multicrustacea</taxon>
        <taxon>Malacostraca</taxon>
        <taxon>Eumalacostraca</taxon>
        <taxon>Eucarida</taxon>
        <taxon>Decapoda</taxon>
        <taxon>Pleocyemata</taxon>
        <taxon>Brachyura</taxon>
        <taxon>Eubrachyura</taxon>
        <taxon>Portunoidea</taxon>
        <taxon>Portunidae</taxon>
        <taxon>Portuninae</taxon>
        <taxon>Portunus</taxon>
    </lineage>
</organism>
<dbReference type="EMBL" id="VSRR010030317">
    <property type="protein sequence ID" value="MPC69988.1"/>
    <property type="molecule type" value="Genomic_DNA"/>
</dbReference>
<sequence>MDECHNSEDVMAGTAHHWETQRSSNARSPKHLPARMAQKNSEAEHHSSSDRPSYQHLQFARYLSMAVFTRVLDSGAPRSLLACHHHSPHPIAHRPSLLLLPTVASHPSTQDTLFTNKSSHIVASFPPTSGRGSGELKGGD</sequence>
<evidence type="ECO:0000313" key="3">
    <source>
        <dbReference type="Proteomes" id="UP000324222"/>
    </source>
</evidence>